<gene>
    <name evidence="5" type="ORF">BDFB_013035</name>
</gene>
<feature type="non-terminal residue" evidence="5">
    <location>
        <position position="178"/>
    </location>
</feature>
<dbReference type="SUPFAM" id="SSF55846">
    <property type="entry name" value="N-acetylmuramoyl-L-alanine amidase-like"/>
    <property type="match status" value="1"/>
</dbReference>
<dbReference type="InterPro" id="IPR036505">
    <property type="entry name" value="Amidase/PGRP_sf"/>
</dbReference>
<evidence type="ECO:0000256" key="2">
    <source>
        <dbReference type="ARBA" id="ARBA00022588"/>
    </source>
</evidence>
<keyword evidence="3" id="KW-0391">Immunity</keyword>
<dbReference type="PANTHER" id="PTHR11022">
    <property type="entry name" value="PEPTIDOGLYCAN RECOGNITION PROTEIN"/>
    <property type="match status" value="1"/>
</dbReference>
<organism evidence="5 6">
    <name type="scientific">Asbolus verrucosus</name>
    <name type="common">Desert ironclad beetle</name>
    <dbReference type="NCBI Taxonomy" id="1661398"/>
    <lineage>
        <taxon>Eukaryota</taxon>
        <taxon>Metazoa</taxon>
        <taxon>Ecdysozoa</taxon>
        <taxon>Arthropoda</taxon>
        <taxon>Hexapoda</taxon>
        <taxon>Insecta</taxon>
        <taxon>Pterygota</taxon>
        <taxon>Neoptera</taxon>
        <taxon>Endopterygota</taxon>
        <taxon>Coleoptera</taxon>
        <taxon>Polyphaga</taxon>
        <taxon>Cucujiformia</taxon>
        <taxon>Tenebrionidae</taxon>
        <taxon>Pimeliinae</taxon>
        <taxon>Asbolus</taxon>
    </lineage>
</organism>
<keyword evidence="2" id="KW-0399">Innate immunity</keyword>
<dbReference type="SMART" id="SM00701">
    <property type="entry name" value="PGRP"/>
    <property type="match status" value="1"/>
</dbReference>
<accession>A0A482WAZ5</accession>
<dbReference type="InterPro" id="IPR015510">
    <property type="entry name" value="PGRP"/>
</dbReference>
<dbReference type="OrthoDB" id="10001926at2759"/>
<dbReference type="EMBL" id="QDEB01013650">
    <property type="protein sequence ID" value="RZC41839.1"/>
    <property type="molecule type" value="Genomic_DNA"/>
</dbReference>
<dbReference type="CDD" id="cd06583">
    <property type="entry name" value="PGRP"/>
    <property type="match status" value="1"/>
</dbReference>
<dbReference type="GO" id="GO:0008745">
    <property type="term" value="F:N-acetylmuramoyl-L-alanine amidase activity"/>
    <property type="evidence" value="ECO:0007669"/>
    <property type="project" value="InterPro"/>
</dbReference>
<dbReference type="InterPro" id="IPR002502">
    <property type="entry name" value="Amidase_domain"/>
</dbReference>
<comment type="similarity">
    <text evidence="1">Belongs to the N-acetylmuramoyl-L-alanine amidase 2 family.</text>
</comment>
<evidence type="ECO:0000259" key="4">
    <source>
        <dbReference type="SMART" id="SM00701"/>
    </source>
</evidence>
<protein>
    <submittedName>
        <fullName evidence="5">Peptidoglycan-recognition protein LF</fullName>
    </submittedName>
</protein>
<dbReference type="InterPro" id="IPR006619">
    <property type="entry name" value="PGRP_domain_met/bac"/>
</dbReference>
<keyword evidence="6" id="KW-1185">Reference proteome</keyword>
<comment type="caution">
    <text evidence="5">The sequence shown here is derived from an EMBL/GenBank/DDBJ whole genome shotgun (WGS) entry which is preliminary data.</text>
</comment>
<dbReference type="PANTHER" id="PTHR11022:SF74">
    <property type="entry name" value="PEPTIDOGLYCAN-RECOGNITION PROTEIN SA"/>
    <property type="match status" value="1"/>
</dbReference>
<dbReference type="Proteomes" id="UP000292052">
    <property type="component" value="Unassembled WGS sequence"/>
</dbReference>
<evidence type="ECO:0000256" key="1">
    <source>
        <dbReference type="ARBA" id="ARBA00007553"/>
    </source>
</evidence>
<feature type="non-terminal residue" evidence="5">
    <location>
        <position position="1"/>
    </location>
</feature>
<dbReference type="AlphaFoldDB" id="A0A482WAZ5"/>
<feature type="domain" description="Peptidoglycan recognition protein family" evidence="4">
    <location>
        <begin position="17"/>
        <end position="160"/>
    </location>
</feature>
<dbReference type="GO" id="GO:0008270">
    <property type="term" value="F:zinc ion binding"/>
    <property type="evidence" value="ECO:0007669"/>
    <property type="project" value="InterPro"/>
</dbReference>
<proteinExistence type="inferred from homology"/>
<dbReference type="Gene3D" id="3.40.80.10">
    <property type="entry name" value="Peptidoglycan recognition protein-like"/>
    <property type="match status" value="1"/>
</dbReference>
<dbReference type="Pfam" id="PF01510">
    <property type="entry name" value="Amidase_2"/>
    <property type="match status" value="1"/>
</dbReference>
<dbReference type="STRING" id="1661398.A0A482WAZ5"/>
<dbReference type="GO" id="GO:0009253">
    <property type="term" value="P:peptidoglycan catabolic process"/>
    <property type="evidence" value="ECO:0007669"/>
    <property type="project" value="InterPro"/>
</dbReference>
<evidence type="ECO:0000313" key="5">
    <source>
        <dbReference type="EMBL" id="RZC41839.1"/>
    </source>
</evidence>
<sequence length="178" mass="20373">SNIQDFLGHEWKTSEVYNLTSRKVWQAHVPSSTMPKLKLPVTRVLFLQTNSSSCDSKSQCAKLVHELQLKHMSQWKEPDIVYNFLVSGDGSIFEGRGWNFQTTFSDYSSSKTVMIAFLGEFETNPPTLRQAESAKLFIDVAVMKGNLESCYNILILGENRFFIDMAQSIKQERFNCQN</sequence>
<dbReference type="GO" id="GO:0045087">
    <property type="term" value="P:innate immune response"/>
    <property type="evidence" value="ECO:0007669"/>
    <property type="project" value="UniProtKB-KW"/>
</dbReference>
<evidence type="ECO:0000256" key="3">
    <source>
        <dbReference type="ARBA" id="ARBA00022859"/>
    </source>
</evidence>
<evidence type="ECO:0000313" key="6">
    <source>
        <dbReference type="Proteomes" id="UP000292052"/>
    </source>
</evidence>
<reference evidence="5 6" key="1">
    <citation type="submission" date="2017-03" db="EMBL/GenBank/DDBJ databases">
        <title>Genome of the blue death feigning beetle - Asbolus verrucosus.</title>
        <authorList>
            <person name="Rider S.D."/>
        </authorList>
    </citation>
    <scope>NUCLEOTIDE SEQUENCE [LARGE SCALE GENOMIC DNA]</scope>
    <source>
        <strain evidence="5">Butters</strain>
        <tissue evidence="5">Head and leg muscle</tissue>
    </source>
</reference>
<name>A0A482WAZ5_ASBVE</name>